<evidence type="ECO:0000256" key="1">
    <source>
        <dbReference type="ARBA" id="ARBA00004123"/>
    </source>
</evidence>
<dbReference type="InterPro" id="IPR004274">
    <property type="entry name" value="FCP1_dom"/>
</dbReference>
<sequence length="129" mass="15198">MIDPNKIYFGDRVITRKESHDMKTLDLVLADERGTVIVDNAVEVWPHHKRNLVEITSYVYFRNDTRKKGSRLSYAERKTDESRCKRALVNLLKFLKEVHSEFSRCGFEEELDSKDFRSLINGPLKPHRC</sequence>
<dbReference type="Gene3D" id="3.40.50.1000">
    <property type="entry name" value="HAD superfamily/HAD-like"/>
    <property type="match status" value="1"/>
</dbReference>
<evidence type="ECO:0000313" key="9">
    <source>
        <dbReference type="Proteomes" id="UP001558713"/>
    </source>
</evidence>
<comment type="caution">
    <text evidence="8">The sequence shown here is derived from an EMBL/GenBank/DDBJ whole genome shotgun (WGS) entry which is preliminary data.</text>
</comment>
<dbReference type="Proteomes" id="UP001558713">
    <property type="component" value="Unassembled WGS sequence"/>
</dbReference>
<comment type="subcellular location">
    <subcellularLocation>
        <location evidence="1">Nucleus</location>
    </subcellularLocation>
</comment>
<dbReference type="EC" id="3.1.3.16" evidence="2"/>
<dbReference type="SMART" id="SM00577">
    <property type="entry name" value="CPDc"/>
    <property type="match status" value="1"/>
</dbReference>
<feature type="domain" description="FCP1 homology" evidence="7">
    <location>
        <begin position="1"/>
        <end position="78"/>
    </location>
</feature>
<comment type="catalytic activity">
    <reaction evidence="5">
        <text>O-phospho-L-seryl-[protein] + H2O = L-seryl-[protein] + phosphate</text>
        <dbReference type="Rhea" id="RHEA:20629"/>
        <dbReference type="Rhea" id="RHEA-COMP:9863"/>
        <dbReference type="Rhea" id="RHEA-COMP:11604"/>
        <dbReference type="ChEBI" id="CHEBI:15377"/>
        <dbReference type="ChEBI" id="CHEBI:29999"/>
        <dbReference type="ChEBI" id="CHEBI:43474"/>
        <dbReference type="ChEBI" id="CHEBI:83421"/>
        <dbReference type="EC" id="3.1.3.16"/>
    </reaction>
</comment>
<dbReference type="InterPro" id="IPR039189">
    <property type="entry name" value="Fcp1"/>
</dbReference>
<accession>A0ABD1A6M9</accession>
<dbReference type="PANTHER" id="PTHR23081:SF21">
    <property type="entry name" value="RNA POLYMERASE II C-TERMINAL DOMAIN PHOSPHATASE-LIKE-RELATED"/>
    <property type="match status" value="1"/>
</dbReference>
<dbReference type="AlphaFoldDB" id="A0ABD1A6M9"/>
<dbReference type="PANTHER" id="PTHR23081">
    <property type="entry name" value="RNA POLYMERASE II CTD PHOSPHATASE"/>
    <property type="match status" value="1"/>
</dbReference>
<comment type="catalytic activity">
    <reaction evidence="6">
        <text>O-phospho-L-threonyl-[protein] + H2O = L-threonyl-[protein] + phosphate</text>
        <dbReference type="Rhea" id="RHEA:47004"/>
        <dbReference type="Rhea" id="RHEA-COMP:11060"/>
        <dbReference type="Rhea" id="RHEA-COMP:11605"/>
        <dbReference type="ChEBI" id="CHEBI:15377"/>
        <dbReference type="ChEBI" id="CHEBI:30013"/>
        <dbReference type="ChEBI" id="CHEBI:43474"/>
        <dbReference type="ChEBI" id="CHEBI:61977"/>
        <dbReference type="EC" id="3.1.3.16"/>
    </reaction>
</comment>
<evidence type="ECO:0000256" key="2">
    <source>
        <dbReference type="ARBA" id="ARBA00013081"/>
    </source>
</evidence>
<dbReference type="SUPFAM" id="SSF56784">
    <property type="entry name" value="HAD-like"/>
    <property type="match status" value="1"/>
</dbReference>
<evidence type="ECO:0000313" key="8">
    <source>
        <dbReference type="EMBL" id="KAL1202477.1"/>
    </source>
</evidence>
<evidence type="ECO:0000256" key="3">
    <source>
        <dbReference type="ARBA" id="ARBA00022801"/>
    </source>
</evidence>
<evidence type="ECO:0000256" key="6">
    <source>
        <dbReference type="ARBA" id="ARBA00048336"/>
    </source>
</evidence>
<proteinExistence type="predicted"/>
<name>A0ABD1A6M9_CARAN</name>
<evidence type="ECO:0000259" key="7">
    <source>
        <dbReference type="PROSITE" id="PS50969"/>
    </source>
</evidence>
<dbReference type="GO" id="GO:0005634">
    <property type="term" value="C:nucleus"/>
    <property type="evidence" value="ECO:0007669"/>
    <property type="project" value="UniProtKB-SubCell"/>
</dbReference>
<dbReference type="InterPro" id="IPR036412">
    <property type="entry name" value="HAD-like_sf"/>
</dbReference>
<reference evidence="8 9" key="1">
    <citation type="submission" date="2024-04" db="EMBL/GenBank/DDBJ databases">
        <title>Genome assembly C_amara_ONT_v2.</title>
        <authorList>
            <person name="Yant L."/>
            <person name="Moore C."/>
            <person name="Slenker M."/>
        </authorList>
    </citation>
    <scope>NUCLEOTIDE SEQUENCE [LARGE SCALE GENOMIC DNA]</scope>
    <source>
        <tissue evidence="8">Leaf</tissue>
    </source>
</reference>
<dbReference type="GO" id="GO:0004722">
    <property type="term" value="F:protein serine/threonine phosphatase activity"/>
    <property type="evidence" value="ECO:0007669"/>
    <property type="project" value="UniProtKB-EC"/>
</dbReference>
<gene>
    <name evidence="8" type="ORF">V5N11_025039</name>
</gene>
<dbReference type="InterPro" id="IPR023214">
    <property type="entry name" value="HAD_sf"/>
</dbReference>
<evidence type="ECO:0000256" key="5">
    <source>
        <dbReference type="ARBA" id="ARBA00047761"/>
    </source>
</evidence>
<dbReference type="Pfam" id="PF03031">
    <property type="entry name" value="NIF"/>
    <property type="match status" value="1"/>
</dbReference>
<protein>
    <recommendedName>
        <fullName evidence="2">protein-serine/threonine phosphatase</fullName>
        <ecNumber evidence="2">3.1.3.16</ecNumber>
    </recommendedName>
</protein>
<dbReference type="EMBL" id="JBANAX010000576">
    <property type="protein sequence ID" value="KAL1202477.1"/>
    <property type="molecule type" value="Genomic_DNA"/>
</dbReference>
<evidence type="ECO:0000256" key="4">
    <source>
        <dbReference type="ARBA" id="ARBA00023242"/>
    </source>
</evidence>
<keyword evidence="4" id="KW-0539">Nucleus</keyword>
<keyword evidence="9" id="KW-1185">Reference proteome</keyword>
<dbReference type="PROSITE" id="PS50969">
    <property type="entry name" value="FCP1"/>
    <property type="match status" value="1"/>
</dbReference>
<organism evidence="8 9">
    <name type="scientific">Cardamine amara subsp. amara</name>
    <dbReference type="NCBI Taxonomy" id="228776"/>
    <lineage>
        <taxon>Eukaryota</taxon>
        <taxon>Viridiplantae</taxon>
        <taxon>Streptophyta</taxon>
        <taxon>Embryophyta</taxon>
        <taxon>Tracheophyta</taxon>
        <taxon>Spermatophyta</taxon>
        <taxon>Magnoliopsida</taxon>
        <taxon>eudicotyledons</taxon>
        <taxon>Gunneridae</taxon>
        <taxon>Pentapetalae</taxon>
        <taxon>rosids</taxon>
        <taxon>malvids</taxon>
        <taxon>Brassicales</taxon>
        <taxon>Brassicaceae</taxon>
        <taxon>Cardamineae</taxon>
        <taxon>Cardamine</taxon>
    </lineage>
</organism>
<keyword evidence="3" id="KW-0378">Hydrolase</keyword>